<dbReference type="OrthoDB" id="3358973at2759"/>
<evidence type="ECO:0000256" key="1">
    <source>
        <dbReference type="SAM" id="MobiDB-lite"/>
    </source>
</evidence>
<dbReference type="InParanoid" id="A0A0C3E927"/>
<evidence type="ECO:0000313" key="3">
    <source>
        <dbReference type="Proteomes" id="UP000053989"/>
    </source>
</evidence>
<accession>A0A0C3E927</accession>
<gene>
    <name evidence="2" type="ORF">SCLCIDRAFT_1208664</name>
</gene>
<name>A0A0C3E927_9AGAM</name>
<feature type="compositionally biased region" description="Basic and acidic residues" evidence="1">
    <location>
        <begin position="145"/>
        <end position="157"/>
    </location>
</feature>
<protein>
    <submittedName>
        <fullName evidence="2">Uncharacterized protein</fullName>
    </submittedName>
</protein>
<feature type="compositionally biased region" description="Basic and acidic residues" evidence="1">
    <location>
        <begin position="227"/>
        <end position="240"/>
    </location>
</feature>
<keyword evidence="3" id="KW-1185">Reference proteome</keyword>
<dbReference type="HOGENOM" id="CLU_049777_0_0_1"/>
<feature type="compositionally biased region" description="Polar residues" evidence="1">
    <location>
        <begin position="217"/>
        <end position="226"/>
    </location>
</feature>
<sequence length="317" mass="34378">MTTSLHSTVLQPSPSLPSSPTSTWSMSHGDLFEVQRRSSSSSTSKGKEKQSVEEENREAGDDDHAVNDQDEVEGTSSSAETAAETRRVEETLKRWEIAERQRRKAARVSAQMNGGPSILDGVTRRASLILAGRHPSLSRRSRNGLGDHRALKSRDSVDGVPLSDLEHSPRPIAHSSTPSFGDGDTVDPFIHPSEARVSFSSPHSPFADSKQPADIPKSNSLPSAVDSSKERNDFTPERHRQSPSTPPIPIPVTNSCGPSSPPNQKALQPTPPPVISSSASQPKERKAVQWWHEWLCGCGEGPDRGGDHQAARTNPFE</sequence>
<feature type="compositionally biased region" description="Polar residues" evidence="1">
    <location>
        <begin position="254"/>
        <end position="267"/>
    </location>
</feature>
<dbReference type="EMBL" id="KN822007">
    <property type="protein sequence ID" value="KIM69245.1"/>
    <property type="molecule type" value="Genomic_DNA"/>
</dbReference>
<reference evidence="2 3" key="1">
    <citation type="submission" date="2014-04" db="EMBL/GenBank/DDBJ databases">
        <authorList>
            <consortium name="DOE Joint Genome Institute"/>
            <person name="Kuo A."/>
            <person name="Kohler A."/>
            <person name="Nagy L.G."/>
            <person name="Floudas D."/>
            <person name="Copeland A."/>
            <person name="Barry K.W."/>
            <person name="Cichocki N."/>
            <person name="Veneault-Fourrey C."/>
            <person name="LaButti K."/>
            <person name="Lindquist E.A."/>
            <person name="Lipzen A."/>
            <person name="Lundell T."/>
            <person name="Morin E."/>
            <person name="Murat C."/>
            <person name="Sun H."/>
            <person name="Tunlid A."/>
            <person name="Henrissat B."/>
            <person name="Grigoriev I.V."/>
            <person name="Hibbett D.S."/>
            <person name="Martin F."/>
            <person name="Nordberg H.P."/>
            <person name="Cantor M.N."/>
            <person name="Hua S.X."/>
        </authorList>
    </citation>
    <scope>NUCLEOTIDE SEQUENCE [LARGE SCALE GENOMIC DNA]</scope>
    <source>
        <strain evidence="2 3">Foug A</strain>
    </source>
</reference>
<dbReference type="AlphaFoldDB" id="A0A0C3E927"/>
<dbReference type="Proteomes" id="UP000053989">
    <property type="component" value="Unassembled WGS sequence"/>
</dbReference>
<feature type="region of interest" description="Disordered" evidence="1">
    <location>
        <begin position="1"/>
        <end position="286"/>
    </location>
</feature>
<feature type="compositionally biased region" description="Basic and acidic residues" evidence="1">
    <location>
        <begin position="45"/>
        <end position="67"/>
    </location>
</feature>
<organism evidence="2 3">
    <name type="scientific">Scleroderma citrinum Foug A</name>
    <dbReference type="NCBI Taxonomy" id="1036808"/>
    <lineage>
        <taxon>Eukaryota</taxon>
        <taxon>Fungi</taxon>
        <taxon>Dikarya</taxon>
        <taxon>Basidiomycota</taxon>
        <taxon>Agaricomycotina</taxon>
        <taxon>Agaricomycetes</taxon>
        <taxon>Agaricomycetidae</taxon>
        <taxon>Boletales</taxon>
        <taxon>Sclerodermatineae</taxon>
        <taxon>Sclerodermataceae</taxon>
        <taxon>Scleroderma</taxon>
    </lineage>
</organism>
<reference evidence="3" key="2">
    <citation type="submission" date="2015-01" db="EMBL/GenBank/DDBJ databases">
        <title>Evolutionary Origins and Diversification of the Mycorrhizal Mutualists.</title>
        <authorList>
            <consortium name="DOE Joint Genome Institute"/>
            <consortium name="Mycorrhizal Genomics Consortium"/>
            <person name="Kohler A."/>
            <person name="Kuo A."/>
            <person name="Nagy L.G."/>
            <person name="Floudas D."/>
            <person name="Copeland A."/>
            <person name="Barry K.W."/>
            <person name="Cichocki N."/>
            <person name="Veneault-Fourrey C."/>
            <person name="LaButti K."/>
            <person name="Lindquist E.A."/>
            <person name="Lipzen A."/>
            <person name="Lundell T."/>
            <person name="Morin E."/>
            <person name="Murat C."/>
            <person name="Riley R."/>
            <person name="Ohm R."/>
            <person name="Sun H."/>
            <person name="Tunlid A."/>
            <person name="Henrissat B."/>
            <person name="Grigoriev I.V."/>
            <person name="Hibbett D.S."/>
            <person name="Martin F."/>
        </authorList>
    </citation>
    <scope>NUCLEOTIDE SEQUENCE [LARGE SCALE GENOMIC DNA]</scope>
    <source>
        <strain evidence="3">Foug A</strain>
    </source>
</reference>
<feature type="compositionally biased region" description="Low complexity" evidence="1">
    <location>
        <begin position="7"/>
        <end position="27"/>
    </location>
</feature>
<feature type="compositionally biased region" description="Basic and acidic residues" evidence="1">
    <location>
        <begin position="83"/>
        <end position="100"/>
    </location>
</feature>
<proteinExistence type="predicted"/>
<evidence type="ECO:0000313" key="2">
    <source>
        <dbReference type="EMBL" id="KIM69245.1"/>
    </source>
</evidence>